<name>A0ABT2VJ75_9ALTE</name>
<evidence type="ECO:0000256" key="1">
    <source>
        <dbReference type="SAM" id="SignalP"/>
    </source>
</evidence>
<dbReference type="PIRSF" id="PIRSF016719">
    <property type="entry name" value="UCP016719"/>
    <property type="match status" value="1"/>
</dbReference>
<dbReference type="RefSeq" id="WP_262991924.1">
    <property type="nucleotide sequence ID" value="NZ_JAOTJC010000004.1"/>
</dbReference>
<protein>
    <submittedName>
        <fullName evidence="4">DUF1343 domain-containing protein</fullName>
    </submittedName>
</protein>
<dbReference type="EMBL" id="JAOTJC010000004">
    <property type="protein sequence ID" value="MCU7553221.1"/>
    <property type="molecule type" value="Genomic_DNA"/>
</dbReference>
<evidence type="ECO:0000259" key="3">
    <source>
        <dbReference type="Pfam" id="PF20732"/>
    </source>
</evidence>
<dbReference type="Gene3D" id="3.90.1150.140">
    <property type="match status" value="1"/>
</dbReference>
<sequence length="391" mass="42631">MKLWLSLVVLVVQGVALPLRAADTITVGAERPGHYLPALKQQRVSLVVNQTSRVGRTHLVDYLLEKNINVVSVMAPEHGFRGNRGAGEVIDDGVDPDTGIPVLSIYGANKKPTAAMLANVDMLIFDIQDVGARFYTYISTLHYVLEAAAEQAVPVIVLDRPNPHIASVDGPVRAPDFASFVGVDPLPVLHGMTVGELAKMMKGEGWISSADKLDLQVVPVANYHRNATWSLPVPPSPNLPNDLAIRLYPSLCFFEGTAVSIGRGTAWPFQLIGHHRVPLGDTRVVPESVPAAPSPKLAGEQLFATRLTQPPETGLDLAYLLSAYRAFAEAQQPFFTRPDFFDKLAGTDALRQAILRGESEAQIRAGWQPGLVAFRKQRQPYLLYPDNDQTP</sequence>
<dbReference type="InterPro" id="IPR048502">
    <property type="entry name" value="NamZ_N"/>
</dbReference>
<feature type="chain" id="PRO_5046036714" evidence="1">
    <location>
        <begin position="22"/>
        <end position="391"/>
    </location>
</feature>
<gene>
    <name evidence="4" type="ORF">OCL06_01260</name>
</gene>
<comment type="caution">
    <text evidence="4">The sequence shown here is derived from an EMBL/GenBank/DDBJ whole genome shotgun (WGS) entry which is preliminary data.</text>
</comment>
<keyword evidence="1" id="KW-0732">Signal</keyword>
<evidence type="ECO:0000313" key="5">
    <source>
        <dbReference type="Proteomes" id="UP001209257"/>
    </source>
</evidence>
<dbReference type="Pfam" id="PF20732">
    <property type="entry name" value="NamZ_C"/>
    <property type="match status" value="1"/>
</dbReference>
<dbReference type="Pfam" id="PF07075">
    <property type="entry name" value="NamZ_N"/>
    <property type="match status" value="1"/>
</dbReference>
<organism evidence="4 5">
    <name type="scientific">Alteromonas salexigens</name>
    <dbReference type="NCBI Taxonomy" id="2982530"/>
    <lineage>
        <taxon>Bacteria</taxon>
        <taxon>Pseudomonadati</taxon>
        <taxon>Pseudomonadota</taxon>
        <taxon>Gammaproteobacteria</taxon>
        <taxon>Alteromonadales</taxon>
        <taxon>Alteromonadaceae</taxon>
        <taxon>Alteromonas/Salinimonas group</taxon>
        <taxon>Alteromonas</taxon>
    </lineage>
</organism>
<dbReference type="Proteomes" id="UP001209257">
    <property type="component" value="Unassembled WGS sequence"/>
</dbReference>
<dbReference type="InterPro" id="IPR048503">
    <property type="entry name" value="NamZ_C"/>
</dbReference>
<evidence type="ECO:0000259" key="2">
    <source>
        <dbReference type="Pfam" id="PF07075"/>
    </source>
</evidence>
<dbReference type="PANTHER" id="PTHR42915:SF1">
    <property type="entry name" value="PEPTIDOGLYCAN BETA-N-ACETYLMURAMIDASE NAMZ"/>
    <property type="match status" value="1"/>
</dbReference>
<dbReference type="InterPro" id="IPR008302">
    <property type="entry name" value="NamZ"/>
</dbReference>
<evidence type="ECO:0000313" key="4">
    <source>
        <dbReference type="EMBL" id="MCU7553221.1"/>
    </source>
</evidence>
<proteinExistence type="predicted"/>
<feature type="domain" description="Peptidoglycan beta-N-acetylmuramidase NamZ N-terminal" evidence="2">
    <location>
        <begin position="44"/>
        <end position="241"/>
    </location>
</feature>
<dbReference type="Gene3D" id="3.40.50.12170">
    <property type="entry name" value="Uncharacterised protein PF07075, DUF1343"/>
    <property type="match status" value="1"/>
</dbReference>
<feature type="domain" description="Peptidoglycan beta-N-acetylmuramidase NamZ C-terminal" evidence="3">
    <location>
        <begin position="247"/>
        <end position="384"/>
    </location>
</feature>
<feature type="signal peptide" evidence="1">
    <location>
        <begin position="1"/>
        <end position="21"/>
    </location>
</feature>
<keyword evidence="5" id="KW-1185">Reference proteome</keyword>
<dbReference type="PANTHER" id="PTHR42915">
    <property type="entry name" value="HYPOTHETICAL 460 KDA PROTEIN IN FEUA-SIGW INTERGENIC REGION [PRECURSOR]"/>
    <property type="match status" value="1"/>
</dbReference>
<reference evidence="5" key="1">
    <citation type="submission" date="2023-07" db="EMBL/GenBank/DDBJ databases">
        <title>Study on multiphase classification of strain Alteromonas salexigens isolated from the Yellow Sea.</title>
        <authorList>
            <person name="Sun L."/>
        </authorList>
    </citation>
    <scope>NUCLEOTIDE SEQUENCE [LARGE SCALE GENOMIC DNA]</scope>
    <source>
        <strain evidence="5">ASW11-19</strain>
    </source>
</reference>
<accession>A0ABT2VJ75</accession>